<dbReference type="EMBL" id="QYRT01000037">
    <property type="protein sequence ID" value="TIH33092.1"/>
    <property type="molecule type" value="Genomic_DNA"/>
</dbReference>
<dbReference type="InterPro" id="IPR050463">
    <property type="entry name" value="Gfo/Idh/MocA_oxidrdct_glycsds"/>
</dbReference>
<evidence type="ECO:0000259" key="4">
    <source>
        <dbReference type="Pfam" id="PF22725"/>
    </source>
</evidence>
<dbReference type="PANTHER" id="PTHR43818:SF11">
    <property type="entry name" value="BCDNA.GH03377"/>
    <property type="match status" value="1"/>
</dbReference>
<dbReference type="Proteomes" id="UP000306192">
    <property type="component" value="Unassembled WGS sequence"/>
</dbReference>
<dbReference type="AlphaFoldDB" id="A0A4T2BQI3"/>
<dbReference type="SUPFAM" id="SSF55347">
    <property type="entry name" value="Glyceraldehyde-3-phosphate dehydrogenase-like, C-terminal domain"/>
    <property type="match status" value="1"/>
</dbReference>
<dbReference type="Gene3D" id="3.30.360.10">
    <property type="entry name" value="Dihydrodipicolinate Reductase, domain 2"/>
    <property type="match status" value="1"/>
</dbReference>
<gene>
    <name evidence="5" type="ORF">D4765_15245</name>
</gene>
<evidence type="ECO:0000313" key="5">
    <source>
        <dbReference type="EMBL" id="TIH33092.1"/>
    </source>
</evidence>
<dbReference type="InterPro" id="IPR055170">
    <property type="entry name" value="GFO_IDH_MocA-like_dom"/>
</dbReference>
<feature type="region of interest" description="Disordered" evidence="3">
    <location>
        <begin position="30"/>
        <end position="50"/>
    </location>
</feature>
<evidence type="ECO:0000256" key="1">
    <source>
        <dbReference type="ARBA" id="ARBA00023002"/>
    </source>
</evidence>
<reference evidence="5 6" key="1">
    <citation type="journal article" date="2019" name="Microorganisms">
        <title>Systematic Affiliation and Genome Analysis of Subtercola vilae DB165(T) with Particular Emphasis on Cold Adaptation of an Isolate from a High-Altitude Cold Volcano Lake.</title>
        <authorList>
            <person name="Villalobos A.S."/>
            <person name="Wiese J."/>
            <person name="Imhoff J.F."/>
            <person name="Dorador C."/>
            <person name="Keller A."/>
            <person name="Hentschel U."/>
        </authorList>
    </citation>
    <scope>NUCLEOTIDE SEQUENCE [LARGE SCALE GENOMIC DNA]</scope>
    <source>
        <strain evidence="5 6">DB165</strain>
    </source>
</reference>
<dbReference type="Pfam" id="PF22725">
    <property type="entry name" value="GFO_IDH_MocA_C3"/>
    <property type="match status" value="1"/>
</dbReference>
<protein>
    <submittedName>
        <fullName evidence="5">Gfo/Idh/MocA family oxidoreductase</fullName>
    </submittedName>
</protein>
<keyword evidence="1" id="KW-0560">Oxidoreductase</keyword>
<accession>A0A4T2BQI3</accession>
<evidence type="ECO:0000313" key="6">
    <source>
        <dbReference type="Proteomes" id="UP000306192"/>
    </source>
</evidence>
<dbReference type="OrthoDB" id="9792085at2"/>
<evidence type="ECO:0000256" key="3">
    <source>
        <dbReference type="SAM" id="MobiDB-lite"/>
    </source>
</evidence>
<keyword evidence="6" id="KW-1185">Reference proteome</keyword>
<keyword evidence="2" id="KW-0520">NAD</keyword>
<dbReference type="PANTHER" id="PTHR43818">
    <property type="entry name" value="BCDNA.GH03377"/>
    <property type="match status" value="1"/>
</dbReference>
<evidence type="ECO:0000256" key="2">
    <source>
        <dbReference type="ARBA" id="ARBA00023027"/>
    </source>
</evidence>
<name>A0A4T2BQI3_9MICO</name>
<feature type="domain" description="GFO/IDH/MocA-like oxidoreductase" evidence="4">
    <location>
        <begin position="55"/>
        <end position="126"/>
    </location>
</feature>
<organism evidence="5 6">
    <name type="scientific">Subtercola vilae</name>
    <dbReference type="NCBI Taxonomy" id="2056433"/>
    <lineage>
        <taxon>Bacteria</taxon>
        <taxon>Bacillati</taxon>
        <taxon>Actinomycetota</taxon>
        <taxon>Actinomycetes</taxon>
        <taxon>Micrococcales</taxon>
        <taxon>Microbacteriaceae</taxon>
        <taxon>Subtercola</taxon>
    </lineage>
</organism>
<sequence>MCRRRQPAHQEKHRENALWRTTRRYRSWPLARKHHPVRKPRADRRPSRHHPALALAKRFVDDGRIGTIRHVRAQYLQDWLSDPLAPLTWRLDRQKAGSGALGDIGAHSIDTAQWMTGQSIDAVAFTAELSGGALGVFEATRLALGRRNANRIEINGDRGSVAFDFERMNELEYFDGTDAEDSEGFRRIQVTDPVHPYAAHWWPTGHGLGYEHLLTHQVVDLVTDISGRRQPSPSFASALQIQRVLAAVQLSAANESRYTKVSLNTAKR</sequence>
<proteinExistence type="predicted"/>
<comment type="caution">
    <text evidence="5">The sequence shown here is derived from an EMBL/GenBank/DDBJ whole genome shotgun (WGS) entry which is preliminary data.</text>
</comment>
<dbReference type="GO" id="GO:0016491">
    <property type="term" value="F:oxidoreductase activity"/>
    <property type="evidence" value="ECO:0007669"/>
    <property type="project" value="UniProtKB-KW"/>
</dbReference>